<accession>A0A5Q2N5N7</accession>
<reference evidence="3" key="1">
    <citation type="submission" date="2019-11" db="EMBL/GenBank/DDBJ databases">
        <title>Genome sequence of Heliorestis convoluta strain HH, an alkaliphilic and minimalistic phototrophic bacterium from a soda lake in Egypt.</title>
        <authorList>
            <person name="Dewey E.D."/>
            <person name="Stokes L.M."/>
            <person name="Burchell B.M."/>
            <person name="Shaffer K.N."/>
            <person name="Huntington A.M."/>
            <person name="Baker J.M."/>
            <person name="Nadendla S."/>
            <person name="Giglio M.G."/>
            <person name="Touchman J.W."/>
            <person name="Blankenship R.E."/>
            <person name="Madigan M.T."/>
            <person name="Sattley W.M."/>
        </authorList>
    </citation>
    <scope>NUCLEOTIDE SEQUENCE [LARGE SCALE GENOMIC DNA]</scope>
    <source>
        <strain evidence="3">HH</strain>
    </source>
</reference>
<dbReference type="InterPro" id="IPR010001">
    <property type="entry name" value="BofA"/>
</dbReference>
<dbReference type="EMBL" id="CP045875">
    <property type="protein sequence ID" value="QGG48652.1"/>
    <property type="molecule type" value="Genomic_DNA"/>
</dbReference>
<evidence type="ECO:0000313" key="2">
    <source>
        <dbReference type="EMBL" id="QGG48652.1"/>
    </source>
</evidence>
<feature type="transmembrane region" description="Helical" evidence="1">
    <location>
        <begin position="65"/>
        <end position="89"/>
    </location>
</feature>
<name>A0A5Q2N5N7_9FIRM</name>
<proteinExistence type="predicted"/>
<keyword evidence="3" id="KW-1185">Reference proteome</keyword>
<keyword evidence="1" id="KW-1133">Transmembrane helix</keyword>
<gene>
    <name evidence="2" type="primary">bofA</name>
    <name evidence="2" type="ORF">FTV88_2559</name>
</gene>
<protein>
    <submittedName>
        <fullName evidence="2">Pro-sigmaK processing inhibitor BofA</fullName>
    </submittedName>
</protein>
<keyword evidence="1" id="KW-0812">Transmembrane</keyword>
<dbReference type="Proteomes" id="UP000366051">
    <property type="component" value="Chromosome"/>
</dbReference>
<feature type="transmembrane region" description="Helical" evidence="1">
    <location>
        <begin position="34"/>
        <end position="59"/>
    </location>
</feature>
<feature type="transmembrane region" description="Helical" evidence="1">
    <location>
        <begin position="6"/>
        <end position="27"/>
    </location>
</feature>
<evidence type="ECO:0000256" key="1">
    <source>
        <dbReference type="SAM" id="Phobius"/>
    </source>
</evidence>
<sequence length="91" mass="10263">MMELTTEQLMLVALVGLMLLLAVHFLWRPIRWIFIIAFNSLLGLLILWATNFVGAFVGFSLPLNLFTALLIGFLGIPGLILVTALKYWLLM</sequence>
<dbReference type="Pfam" id="PF07441">
    <property type="entry name" value="BofA"/>
    <property type="match status" value="1"/>
</dbReference>
<keyword evidence="1" id="KW-0472">Membrane</keyword>
<dbReference type="AlphaFoldDB" id="A0A5Q2N5N7"/>
<dbReference type="NCBIfam" id="TIGR02862">
    <property type="entry name" value="spore_BofA"/>
    <property type="match status" value="1"/>
</dbReference>
<evidence type="ECO:0000313" key="3">
    <source>
        <dbReference type="Proteomes" id="UP000366051"/>
    </source>
</evidence>
<dbReference type="KEGG" id="hcv:FTV88_2559"/>
<organism evidence="2 3">
    <name type="scientific">Heliorestis convoluta</name>
    <dbReference type="NCBI Taxonomy" id="356322"/>
    <lineage>
        <taxon>Bacteria</taxon>
        <taxon>Bacillati</taxon>
        <taxon>Bacillota</taxon>
        <taxon>Clostridia</taxon>
        <taxon>Eubacteriales</taxon>
        <taxon>Heliobacteriaceae</taxon>
        <taxon>Heliorestis</taxon>
    </lineage>
</organism>